<evidence type="ECO:0000256" key="4">
    <source>
        <dbReference type="SAM" id="Phobius"/>
    </source>
</evidence>
<protein>
    <submittedName>
        <fullName evidence="6">Peroxisomal membrane protein 11C-like isoform X2</fullName>
    </submittedName>
</protein>
<accession>A0A9J7KQU9</accession>
<feature type="transmembrane region" description="Helical" evidence="4">
    <location>
        <begin position="181"/>
        <end position="201"/>
    </location>
</feature>
<evidence type="ECO:0000313" key="5">
    <source>
        <dbReference type="Proteomes" id="UP000001554"/>
    </source>
</evidence>
<keyword evidence="2" id="KW-0576">Peroxisome</keyword>
<evidence type="ECO:0000256" key="2">
    <source>
        <dbReference type="ARBA" id="ARBA00023140"/>
    </source>
</evidence>
<dbReference type="AlphaFoldDB" id="A0A9J7KQU9"/>
<keyword evidence="1 4" id="KW-0472">Membrane</keyword>
<proteinExistence type="predicted"/>
<dbReference type="InterPro" id="IPR026510">
    <property type="entry name" value="PEX11C_met"/>
</dbReference>
<name>A0A9J7KQU9_BRAFL</name>
<dbReference type="RefSeq" id="XP_035668535.1">
    <property type="nucleotide sequence ID" value="XM_035812642.1"/>
</dbReference>
<keyword evidence="5" id="KW-1185">Reference proteome</keyword>
<reference evidence="5" key="1">
    <citation type="journal article" date="2020" name="Nat. Ecol. Evol.">
        <title>Deeply conserved synteny resolves early events in vertebrate evolution.</title>
        <authorList>
            <person name="Simakov O."/>
            <person name="Marletaz F."/>
            <person name="Yue J.X."/>
            <person name="O'Connell B."/>
            <person name="Jenkins J."/>
            <person name="Brandt A."/>
            <person name="Calef R."/>
            <person name="Tung C.H."/>
            <person name="Huang T.K."/>
            <person name="Schmutz J."/>
            <person name="Satoh N."/>
            <person name="Yu J.K."/>
            <person name="Putnam N.H."/>
            <person name="Green R.E."/>
            <person name="Rokhsar D.S."/>
        </authorList>
    </citation>
    <scope>NUCLEOTIDE SEQUENCE [LARGE SCALE GENOMIC DNA]</scope>
    <source>
        <strain evidence="5">S238N-H82</strain>
    </source>
</reference>
<dbReference type="Pfam" id="PF05648">
    <property type="entry name" value="PEX11"/>
    <property type="match status" value="1"/>
</dbReference>
<evidence type="ECO:0000313" key="6">
    <source>
        <dbReference type="RefSeq" id="XP_035668535.1"/>
    </source>
</evidence>
<dbReference type="OMA" id="PIEKICW"/>
<evidence type="ECO:0000256" key="3">
    <source>
        <dbReference type="ARBA" id="ARBA00046271"/>
    </source>
</evidence>
<organism evidence="5 6">
    <name type="scientific">Branchiostoma floridae</name>
    <name type="common">Florida lancelet</name>
    <name type="synonym">Amphioxus</name>
    <dbReference type="NCBI Taxonomy" id="7739"/>
    <lineage>
        <taxon>Eukaryota</taxon>
        <taxon>Metazoa</taxon>
        <taxon>Chordata</taxon>
        <taxon>Cephalochordata</taxon>
        <taxon>Leptocardii</taxon>
        <taxon>Amphioxiformes</taxon>
        <taxon>Branchiostomatidae</taxon>
        <taxon>Branchiostoma</taxon>
    </lineage>
</organism>
<gene>
    <name evidence="6" type="primary">LOC118410810</name>
</gene>
<dbReference type="InterPro" id="IPR008733">
    <property type="entry name" value="PEX11"/>
</dbReference>
<dbReference type="GO" id="GO:0005778">
    <property type="term" value="C:peroxisomal membrane"/>
    <property type="evidence" value="ECO:0007669"/>
    <property type="project" value="UniProtKB-SubCell"/>
</dbReference>
<comment type="subcellular location">
    <subcellularLocation>
        <location evidence="3">Peroxisome membrane</location>
    </subcellularLocation>
</comment>
<dbReference type="PANTHER" id="PTHR20990">
    <property type="entry name" value="PEROXISOMAL BIOGENESIS FACTOR 11"/>
    <property type="match status" value="1"/>
</dbReference>
<keyword evidence="4" id="KW-1133">Transmembrane helix</keyword>
<sequence>MSRMDTAVQLLDTYRGRDKVIRTCGYTIQLIAGLLPKEHQAFSDVLVGTASTLSGSRVVLRLCDDIPMLAYNLAYGLGGHEGDEYLRWLGVANNILDQLYYPVEHIAWAADRQILPPSLQGLSLWCLKIWACSLTLNIIRSLRALIILRLKKQNLARKQQRGEDDIGDVKESMKTLRLQEFNIVLTLVGSATDLVNAINWMPPGFLWAGKNSLAFTGVMGMISSSIGLYRVYATKIKQA</sequence>
<dbReference type="Proteomes" id="UP000001554">
    <property type="component" value="Chromosome 3"/>
</dbReference>
<evidence type="ECO:0000256" key="1">
    <source>
        <dbReference type="ARBA" id="ARBA00023136"/>
    </source>
</evidence>
<reference evidence="6" key="2">
    <citation type="submission" date="2025-08" db="UniProtKB">
        <authorList>
            <consortium name="RefSeq"/>
        </authorList>
    </citation>
    <scope>IDENTIFICATION</scope>
    <source>
        <strain evidence="6">S238N-H82</strain>
        <tissue evidence="6">Testes</tissue>
    </source>
</reference>
<dbReference type="PANTHER" id="PTHR20990:SF1">
    <property type="entry name" value="PEROXISOMAL MEMBRANE PROTEIN 11C"/>
    <property type="match status" value="1"/>
</dbReference>
<dbReference type="GeneID" id="118410810"/>
<keyword evidence="4" id="KW-0812">Transmembrane</keyword>
<dbReference type="GO" id="GO:0016559">
    <property type="term" value="P:peroxisome fission"/>
    <property type="evidence" value="ECO:0007669"/>
    <property type="project" value="InterPro"/>
</dbReference>
<feature type="transmembrane region" description="Helical" evidence="4">
    <location>
        <begin position="213"/>
        <end position="232"/>
    </location>
</feature>